<evidence type="ECO:0000313" key="2">
    <source>
        <dbReference type="EMBL" id="AAK14556.1"/>
    </source>
</evidence>
<dbReference type="KEGG" id="vg:920681"/>
<name>Q8QNE1_ESV1K</name>
<gene>
    <name evidence="2" type="primary">ORF 138</name>
</gene>
<dbReference type="GO" id="GO:0005524">
    <property type="term" value="F:ATP binding"/>
    <property type="evidence" value="ECO:0007669"/>
    <property type="project" value="InterPro"/>
</dbReference>
<sequence>MNLVAWNSAIQIRKRSSAERVSTAGALWYQVASPASHKELVGNEKAIRQIDDWFSGALVETKTSACLFLHGESGTGKSTAVAMIAQKYEFKTVTTYADRSRTPSRLEGVVREAGVHGPRGVVVLDDFEIFLEETTSLRVLSKLLRQLLSTGDTSTRSHSRCLFVIISNSKHKHFGSLQDISTTIHFERLHQSEINKVLNRLAWRVRAHSYVPPMASYLSSISSSGTITQGVQQLQLLYAGNTPPDFVRRPGRKKQKIAGHTNSHRDCISYLWSDIYTDKILEHLVDNNFHGGRVIDRLRAFERSRLDIVGGQLHEEYARRMTSVEQLRDVAESISMSDTNRLEFHHDALYDGENSDSWSENDMSFVSFVTCGVLAIKGQRRRDQSWSRKTHTRLLKCEALVL</sequence>
<dbReference type="Gene3D" id="3.40.50.300">
    <property type="entry name" value="P-loop containing nucleotide triphosphate hydrolases"/>
    <property type="match status" value="1"/>
</dbReference>
<evidence type="ECO:0000313" key="3">
    <source>
        <dbReference type="Proteomes" id="UP000000864"/>
    </source>
</evidence>
<dbReference type="InterPro" id="IPR027417">
    <property type="entry name" value="P-loop_NTPase"/>
</dbReference>
<reference evidence="2 3" key="1">
    <citation type="journal article" date="1995" name="Virology">
        <title>Coat protein of the Ectocarpus siliculosus virus.</title>
        <authorList>
            <person name="Klein M."/>
            <person name="Lanka S.T."/>
            <person name="Knippers R."/>
            <person name="Muller D.G."/>
        </authorList>
    </citation>
    <scope>NUCLEOTIDE SEQUENCE [LARGE SCALE GENOMIC DNA]</scope>
    <source>
        <strain evidence="3">Isolate New Zealand/Kaikoura/1988</strain>
    </source>
</reference>
<accession>Q8QNE1</accession>
<dbReference type="InterPro" id="IPR003593">
    <property type="entry name" value="AAA+_ATPase"/>
</dbReference>
<reference evidence="2 3" key="3">
    <citation type="journal article" date="2000" name="Virology">
        <title>Characterization and immunolocalization of major structural proteins in the brown algal virus EsV-1.</title>
        <authorList>
            <person name="Delaroque N."/>
            <person name="Wolf S."/>
            <person name="Muller D.G."/>
            <person name="Knippers R."/>
        </authorList>
    </citation>
    <scope>NUCLEOTIDE SEQUENCE [LARGE SCALE GENOMIC DNA]</scope>
    <source>
        <strain evidence="3">Isolate New Zealand/Kaikoura/1988</strain>
    </source>
</reference>
<dbReference type="CDD" id="cd00009">
    <property type="entry name" value="AAA"/>
    <property type="match status" value="1"/>
</dbReference>
<dbReference type="InterPro" id="IPR003959">
    <property type="entry name" value="ATPase_AAA_core"/>
</dbReference>
<protein>
    <submittedName>
        <fullName evidence="2">EsV-1-138</fullName>
    </submittedName>
</protein>
<reference evidence="2 3" key="2">
    <citation type="journal article" date="1998" name="Adv. Virus Res.">
        <title>Viruses in marine brown algae.</title>
        <authorList>
            <person name="Muller D.G."/>
            <person name="Kapp M."/>
            <person name="Knippers R."/>
        </authorList>
    </citation>
    <scope>NUCLEOTIDE SEQUENCE [LARGE SCALE GENOMIC DNA]</scope>
    <source>
        <strain evidence="3">Isolate New Zealand/Kaikoura/1988</strain>
    </source>
</reference>
<dbReference type="Proteomes" id="UP000000864">
    <property type="component" value="Segment"/>
</dbReference>
<organism evidence="2 3">
    <name type="scientific">Ectocarpus siliculosus virus 1 (isolate New Zealand/Kaikoura/1988)</name>
    <name type="common">EsV-1</name>
    <dbReference type="NCBI Taxonomy" id="654926"/>
    <lineage>
        <taxon>Viruses</taxon>
        <taxon>Varidnaviria</taxon>
        <taxon>Bamfordvirae</taxon>
        <taxon>Nucleocytoviricota</taxon>
        <taxon>Megaviricetes</taxon>
        <taxon>Algavirales</taxon>
        <taxon>Phycodnaviridae</taxon>
        <taxon>Phaeovirus</taxon>
        <taxon>Phaeovirus unasiliculosus</taxon>
        <taxon>Ectocarpus siliculosus virus 1</taxon>
    </lineage>
</organism>
<organismHost>
    <name type="scientific">Ectocarpus siliculosus</name>
    <name type="common">Brown alga</name>
    <name type="synonym">Conferva siliculosa</name>
    <dbReference type="NCBI Taxonomy" id="2880"/>
</organismHost>
<feature type="domain" description="AAA+ ATPase" evidence="1">
    <location>
        <begin position="63"/>
        <end position="190"/>
    </location>
</feature>
<dbReference type="GO" id="GO:0016887">
    <property type="term" value="F:ATP hydrolysis activity"/>
    <property type="evidence" value="ECO:0007669"/>
    <property type="project" value="InterPro"/>
</dbReference>
<keyword evidence="3" id="KW-1185">Reference proteome</keyword>
<proteinExistence type="predicted"/>
<dbReference type="SMART" id="SM00382">
    <property type="entry name" value="AAA"/>
    <property type="match status" value="1"/>
</dbReference>
<reference evidence="2 3" key="4">
    <citation type="journal article" date="2000" name="Virology">
        <title>The brown algal virus EsV-1 particle contains a putative hybrid histidine kinase.</title>
        <authorList>
            <person name="Delaroque N."/>
            <person name="Wolf S."/>
            <person name="Muller D.G."/>
            <person name="Knippers R."/>
        </authorList>
    </citation>
    <scope>NUCLEOTIDE SEQUENCE [LARGE SCALE GENOMIC DNA]</scope>
    <source>
        <strain evidence="3">Isolate New Zealand/Kaikoura/1988</strain>
    </source>
</reference>
<dbReference type="EMBL" id="AF204951">
    <property type="protein sequence ID" value="AAK14556.1"/>
    <property type="molecule type" value="Genomic_DNA"/>
</dbReference>
<dbReference type="Pfam" id="PF00004">
    <property type="entry name" value="AAA"/>
    <property type="match status" value="1"/>
</dbReference>
<evidence type="ECO:0000259" key="1">
    <source>
        <dbReference type="SMART" id="SM00382"/>
    </source>
</evidence>
<dbReference type="SUPFAM" id="SSF52540">
    <property type="entry name" value="P-loop containing nucleoside triphosphate hydrolases"/>
    <property type="match status" value="1"/>
</dbReference>